<organism evidence="7 8">
    <name type="scientific">Latimeria chalumnae</name>
    <name type="common">Coelacanth</name>
    <dbReference type="NCBI Taxonomy" id="7897"/>
    <lineage>
        <taxon>Eukaryota</taxon>
        <taxon>Metazoa</taxon>
        <taxon>Chordata</taxon>
        <taxon>Craniata</taxon>
        <taxon>Vertebrata</taxon>
        <taxon>Euteleostomi</taxon>
        <taxon>Coelacanthiformes</taxon>
        <taxon>Coelacanthidae</taxon>
        <taxon>Latimeria</taxon>
    </lineage>
</organism>
<dbReference type="EMBL" id="AFYH01082822">
    <property type="status" value="NOT_ANNOTATED_CDS"/>
    <property type="molecule type" value="Genomic_DNA"/>
</dbReference>
<dbReference type="PANTHER" id="PTHR14097:SF7">
    <property type="entry name" value="OXIDOREDUCTASE HTATIP2"/>
    <property type="match status" value="1"/>
</dbReference>
<reference evidence="8" key="1">
    <citation type="submission" date="2011-08" db="EMBL/GenBank/DDBJ databases">
        <title>The draft genome of Latimeria chalumnae.</title>
        <authorList>
            <person name="Di Palma F."/>
            <person name="Alfoldi J."/>
            <person name="Johnson J."/>
            <person name="Berlin A."/>
            <person name="Gnerre S."/>
            <person name="Jaffe D."/>
            <person name="MacCallum I."/>
            <person name="Young S."/>
            <person name="Walker B.J."/>
            <person name="Lander E."/>
            <person name="Lindblad-Toh K."/>
        </authorList>
    </citation>
    <scope>NUCLEOTIDE SEQUENCE [LARGE SCALE GENOMIC DNA]</scope>
    <source>
        <strain evidence="8">Wild caught</strain>
    </source>
</reference>
<dbReference type="AlphaFoldDB" id="H3AW30"/>
<dbReference type="Proteomes" id="UP000008672">
    <property type="component" value="Unassembled WGS sequence"/>
</dbReference>
<dbReference type="CDD" id="cd05250">
    <property type="entry name" value="CC3_like_SDR_a"/>
    <property type="match status" value="1"/>
</dbReference>
<dbReference type="InterPro" id="IPR016040">
    <property type="entry name" value="NAD(P)-bd_dom"/>
</dbReference>
<dbReference type="OMA" id="DWPQLTI"/>
<keyword evidence="3" id="KW-1015">Disulfide bond</keyword>
<reference evidence="7" key="3">
    <citation type="submission" date="2025-09" db="UniProtKB">
        <authorList>
            <consortium name="Ensembl"/>
        </authorList>
    </citation>
    <scope>IDENTIFICATION</scope>
</reference>
<dbReference type="Gene3D" id="3.40.50.720">
    <property type="entry name" value="NAD(P)-binding Rossmann-like Domain"/>
    <property type="match status" value="1"/>
</dbReference>
<name>H3AW30_LATCH</name>
<dbReference type="STRING" id="7897.ENSLACP00000013851"/>
<dbReference type="EMBL" id="AFYH01082824">
    <property type="status" value="NOT_ANNOTATED_CDS"/>
    <property type="molecule type" value="Genomic_DNA"/>
</dbReference>
<gene>
    <name evidence="7" type="primary">HTATIP2</name>
</gene>
<dbReference type="GO" id="GO:0003824">
    <property type="term" value="F:catalytic activity"/>
    <property type="evidence" value="ECO:0007669"/>
    <property type="project" value="UniProtKB-ARBA"/>
</dbReference>
<dbReference type="Bgee" id="ENSLACG00000012194">
    <property type="expression patterns" value="Expressed in pectoral fin and 3 other cell types or tissues"/>
</dbReference>
<reference evidence="7" key="2">
    <citation type="submission" date="2025-08" db="UniProtKB">
        <authorList>
            <consortium name="Ensembl"/>
        </authorList>
    </citation>
    <scope>IDENTIFICATION</scope>
</reference>
<dbReference type="FunFam" id="3.40.50.720:FF:000271">
    <property type="entry name" value="oxidoreductase HTATIP2 isoform X1"/>
    <property type="match status" value="1"/>
</dbReference>
<proteinExistence type="predicted"/>
<dbReference type="EMBL" id="AFYH01082823">
    <property type="status" value="NOT_ANNOTATED_CDS"/>
    <property type="molecule type" value="Genomic_DNA"/>
</dbReference>
<keyword evidence="2" id="KW-0007">Acetylation</keyword>
<dbReference type="EMBL" id="AFYH01082821">
    <property type="status" value="NOT_ANNOTATED_CDS"/>
    <property type="molecule type" value="Genomic_DNA"/>
</dbReference>
<dbReference type="EMBL" id="AFYH01082825">
    <property type="status" value="NOT_ANNOTATED_CDS"/>
    <property type="molecule type" value="Genomic_DNA"/>
</dbReference>
<dbReference type="GeneTree" id="ENSGT00390000008184"/>
<evidence type="ECO:0000313" key="7">
    <source>
        <dbReference type="Ensembl" id="ENSLACP00000013851.1"/>
    </source>
</evidence>
<accession>H3AW30</accession>
<sequence length="275" mass="30975">MVTGTLALGLVVSGLVLFLAVLLNHLENSEIPELPRMDQDLKTLHENFKAKSKSCFILGASGETGKELLKEVVNSNLFNKVTLIGRRQLSFEEEAYKNVVQHVVDFEKLDDYRSAFEGHDVGFCCLGTTRAKAGEEGFIRVDHDYVMKSAQLAKAGGCSHFNLETSRGADKNSSFLYLKVKKILQMLISKEKWMRLEIFRILMCDRKESRPAEWLTRKFLVPVAYMFPSAITVPTSVVAKAMINHVVMPSDKKVELLENKAIHMLGKLEQNVPQL</sequence>
<evidence type="ECO:0000259" key="6">
    <source>
        <dbReference type="Pfam" id="PF13460"/>
    </source>
</evidence>
<dbReference type="Pfam" id="PF13460">
    <property type="entry name" value="NAD_binding_10"/>
    <property type="match status" value="1"/>
</dbReference>
<dbReference type="eggNOG" id="KOG4039">
    <property type="taxonomic scope" value="Eukaryota"/>
</dbReference>
<evidence type="ECO:0000313" key="8">
    <source>
        <dbReference type="Proteomes" id="UP000008672"/>
    </source>
</evidence>
<dbReference type="Ensembl" id="ENSLACT00000013948.1">
    <property type="protein sequence ID" value="ENSLACP00000013851.1"/>
    <property type="gene ID" value="ENSLACG00000012194.1"/>
</dbReference>
<evidence type="ECO:0000256" key="4">
    <source>
        <dbReference type="ARBA" id="ARBA00093483"/>
    </source>
</evidence>
<evidence type="ECO:0000256" key="1">
    <source>
        <dbReference type="ARBA" id="ARBA00022857"/>
    </source>
</evidence>
<evidence type="ECO:0000256" key="5">
    <source>
        <dbReference type="ARBA" id="ARBA00093604"/>
    </source>
</evidence>
<comment type="subunit">
    <text evidence="4">Monomer. Forms homodimers during oxidative stress. Interacts (via N-terminus) with elongation factor EEF1A1 (via middle-region); the interaction is direct and competes with EEF1A1 binding to guanyl-nucleotide exchange factor EEF1B2, thereby inhibiting GDP for GTP exchange and reactivation of EEF1A1. Interacts with nuclear transport receptors XPO4, IPO5/RANBP5, IPO7, IPO9 and KPNB1 as well as GCN1L1/GCN1 and LRPPRC probably through their HEAT repeats. Binds NCOA5/CIA.</text>
</comment>
<evidence type="ECO:0000256" key="3">
    <source>
        <dbReference type="ARBA" id="ARBA00023157"/>
    </source>
</evidence>
<evidence type="ECO:0000256" key="2">
    <source>
        <dbReference type="ARBA" id="ARBA00022990"/>
    </source>
</evidence>
<dbReference type="HOGENOM" id="CLU_071330_2_2_1"/>
<dbReference type="InterPro" id="IPR036291">
    <property type="entry name" value="NAD(P)-bd_dom_sf"/>
</dbReference>
<protein>
    <recommendedName>
        <fullName evidence="5">Protein HTATIP2</fullName>
    </recommendedName>
</protein>
<dbReference type="PANTHER" id="PTHR14097">
    <property type="entry name" value="OXIDOREDUCTASE HTATIP2"/>
    <property type="match status" value="1"/>
</dbReference>
<dbReference type="InParanoid" id="H3AW30"/>
<dbReference type="GO" id="GO:0005737">
    <property type="term" value="C:cytoplasm"/>
    <property type="evidence" value="ECO:0007669"/>
    <property type="project" value="TreeGrafter"/>
</dbReference>
<keyword evidence="8" id="KW-1185">Reference proteome</keyword>
<dbReference type="FunCoup" id="H3AW30">
    <property type="interactions" value="1101"/>
</dbReference>
<keyword evidence="1" id="KW-0521">NADP</keyword>
<dbReference type="GO" id="GO:0051170">
    <property type="term" value="P:import into nucleus"/>
    <property type="evidence" value="ECO:0007669"/>
    <property type="project" value="TreeGrafter"/>
</dbReference>
<dbReference type="SUPFAM" id="SSF51735">
    <property type="entry name" value="NAD(P)-binding Rossmann-fold domains"/>
    <property type="match status" value="1"/>
</dbReference>
<feature type="domain" description="NAD(P)-binding" evidence="6">
    <location>
        <begin position="59"/>
        <end position="179"/>
    </location>
</feature>